<comment type="caution">
    <text evidence="2">The sequence shown here is derived from an EMBL/GenBank/DDBJ whole genome shotgun (WGS) entry which is preliminary data.</text>
</comment>
<keyword evidence="1" id="KW-1133">Transmembrane helix</keyword>
<evidence type="ECO:0000313" key="3">
    <source>
        <dbReference type="Proteomes" id="UP000634136"/>
    </source>
</evidence>
<organism evidence="2 3">
    <name type="scientific">Senna tora</name>
    <dbReference type="NCBI Taxonomy" id="362788"/>
    <lineage>
        <taxon>Eukaryota</taxon>
        <taxon>Viridiplantae</taxon>
        <taxon>Streptophyta</taxon>
        <taxon>Embryophyta</taxon>
        <taxon>Tracheophyta</taxon>
        <taxon>Spermatophyta</taxon>
        <taxon>Magnoliopsida</taxon>
        <taxon>eudicotyledons</taxon>
        <taxon>Gunneridae</taxon>
        <taxon>Pentapetalae</taxon>
        <taxon>rosids</taxon>
        <taxon>fabids</taxon>
        <taxon>Fabales</taxon>
        <taxon>Fabaceae</taxon>
        <taxon>Caesalpinioideae</taxon>
        <taxon>Cassia clade</taxon>
        <taxon>Senna</taxon>
    </lineage>
</organism>
<dbReference type="Gene3D" id="3.30.450.50">
    <property type="entry name" value="Longin domain"/>
    <property type="match status" value="1"/>
</dbReference>
<dbReference type="InterPro" id="IPR044783">
    <property type="entry name" value="PHYL"/>
</dbReference>
<sequence length="255" mass="28871">MISNPNAIYYACIAKGTTILAQHRSQEPEILELAAKCLALAPLHHSMFSQTVKKRTYTFSFDDPFVYFAIFDAELVKSEAIRFLDRIKCALDEIMKGRPITDSDDFSPLCFQSQFDPVFRESTASDLDLENSLQGENKEVGVDSVKGKRSVMVPLLGQPNKSLKKKKRVVIAEGNEIMNDKDAAMENKLDVCDDINGCSRDFALSVPKGMANDRQKARQVWKKHVWVVLLLDLFVCAMLFAIWLWVCRGFQCMKS</sequence>
<feature type="transmembrane region" description="Helical" evidence="1">
    <location>
        <begin position="224"/>
        <end position="246"/>
    </location>
</feature>
<dbReference type="InterPro" id="IPR011012">
    <property type="entry name" value="Longin-like_dom_sf"/>
</dbReference>
<dbReference type="PANTHER" id="PTHR47461">
    <property type="entry name" value="PHYTOLONGIN PHYL1.2"/>
    <property type="match status" value="1"/>
</dbReference>
<dbReference type="Proteomes" id="UP000634136">
    <property type="component" value="Unassembled WGS sequence"/>
</dbReference>
<dbReference type="AlphaFoldDB" id="A0A834WBT1"/>
<dbReference type="EMBL" id="JAAIUW010000009">
    <property type="protein sequence ID" value="KAF7816682.1"/>
    <property type="molecule type" value="Genomic_DNA"/>
</dbReference>
<dbReference type="SUPFAM" id="SSF64356">
    <property type="entry name" value="SNARE-like"/>
    <property type="match status" value="1"/>
</dbReference>
<keyword evidence="1" id="KW-0472">Membrane</keyword>
<name>A0A834WBT1_9FABA</name>
<evidence type="ECO:0000313" key="2">
    <source>
        <dbReference type="EMBL" id="KAF7816682.1"/>
    </source>
</evidence>
<proteinExistence type="predicted"/>
<keyword evidence="3" id="KW-1185">Reference proteome</keyword>
<reference evidence="2" key="1">
    <citation type="submission" date="2020-09" db="EMBL/GenBank/DDBJ databases">
        <title>Genome-Enabled Discovery of Anthraquinone Biosynthesis in Senna tora.</title>
        <authorList>
            <person name="Kang S.-H."/>
            <person name="Pandey R.P."/>
            <person name="Lee C.-M."/>
            <person name="Sim J.-S."/>
            <person name="Jeong J.-T."/>
            <person name="Choi B.-S."/>
            <person name="Jung M."/>
            <person name="Ginzburg D."/>
            <person name="Zhao K."/>
            <person name="Won S.Y."/>
            <person name="Oh T.-J."/>
            <person name="Yu Y."/>
            <person name="Kim N.-H."/>
            <person name="Lee O.R."/>
            <person name="Lee T.-H."/>
            <person name="Bashyal P."/>
            <person name="Kim T.-S."/>
            <person name="Lee W.-H."/>
            <person name="Kawkins C."/>
            <person name="Kim C.-K."/>
            <person name="Kim J.S."/>
            <person name="Ahn B.O."/>
            <person name="Rhee S.Y."/>
            <person name="Sohng J.K."/>
        </authorList>
    </citation>
    <scope>NUCLEOTIDE SEQUENCE</scope>
    <source>
        <tissue evidence="2">Leaf</tissue>
    </source>
</reference>
<keyword evidence="1" id="KW-0812">Transmembrane</keyword>
<evidence type="ECO:0000256" key="1">
    <source>
        <dbReference type="SAM" id="Phobius"/>
    </source>
</evidence>
<gene>
    <name evidence="2" type="ORF">G2W53_030651</name>
</gene>
<dbReference type="OrthoDB" id="1918034at2759"/>
<accession>A0A834WBT1</accession>
<dbReference type="PANTHER" id="PTHR47461:SF3">
    <property type="entry name" value="PHYTOLONGIN PHYL2.2"/>
    <property type="match status" value="1"/>
</dbReference>
<dbReference type="GO" id="GO:0016020">
    <property type="term" value="C:membrane"/>
    <property type="evidence" value="ECO:0007669"/>
    <property type="project" value="InterPro"/>
</dbReference>
<protein>
    <submittedName>
        <fullName evidence="2">Phytolongin Phyl2.2</fullName>
    </submittedName>
</protein>